<gene>
    <name evidence="1" type="ORF">A1D17_25290</name>
</gene>
<sequence length="69" mass="7637">MIGVAIQLSFDLGPVYFMIARVHRPDLGYLAGKQKLRLFAKCMVGSSFVQAVLPTWEEGKGWPLLAQSV</sequence>
<reference evidence="1 2" key="2">
    <citation type="journal article" date="2018" name="Nature">
        <title>Mutant phenotypes for thousands of bacterial genes of unknown function.</title>
        <authorList>
            <person name="Price M.N."/>
            <person name="Wetmore K.M."/>
            <person name="Waters R.J."/>
            <person name="Callaghan M."/>
            <person name="Ray J."/>
            <person name="Liu H."/>
            <person name="Kuehl J.V."/>
            <person name="Melnyk R.A."/>
            <person name="Lamson J.S."/>
            <person name="Suh Y."/>
            <person name="Carlson H.K."/>
            <person name="Esquivel Z."/>
            <person name="Sadeeshkumar H."/>
            <person name="Chakraborty R."/>
            <person name="Zane G.M."/>
            <person name="Rubin B.E."/>
            <person name="Wall J.D."/>
            <person name="Visel A."/>
            <person name="Bristow J."/>
            <person name="Blow M.J."/>
            <person name="Arkin A.P."/>
            <person name="Deutschbauer A.M."/>
        </authorList>
    </citation>
    <scope>NUCLEOTIDE SEQUENCE [LARGE SCALE GENOMIC DNA]</scope>
    <source>
        <strain evidence="1 2">FW300-N1B4</strain>
    </source>
</reference>
<dbReference type="EMBL" id="LUKJ01000003">
    <property type="protein sequence ID" value="KZN19314.1"/>
    <property type="molecule type" value="Genomic_DNA"/>
</dbReference>
<comment type="caution">
    <text evidence="1">The sequence shown here is derived from an EMBL/GenBank/DDBJ whole genome shotgun (WGS) entry which is preliminary data.</text>
</comment>
<reference evidence="2" key="1">
    <citation type="submission" date="2016-03" db="EMBL/GenBank/DDBJ databases">
        <authorList>
            <person name="Ray J."/>
            <person name="Price M."/>
            <person name="Deutschbauer A."/>
        </authorList>
    </citation>
    <scope>NUCLEOTIDE SEQUENCE [LARGE SCALE GENOMIC DNA]</scope>
    <source>
        <strain evidence="2">FW300-N1B4</strain>
    </source>
</reference>
<dbReference type="AlphaFoldDB" id="A0A166PTW5"/>
<evidence type="ECO:0000313" key="1">
    <source>
        <dbReference type="EMBL" id="KZN19314.1"/>
    </source>
</evidence>
<protein>
    <submittedName>
        <fullName evidence="1">Uncharacterized protein</fullName>
    </submittedName>
</protein>
<proteinExistence type="predicted"/>
<name>A0A166PTW5_PSEFL</name>
<dbReference type="Proteomes" id="UP000076489">
    <property type="component" value="Unassembled WGS sequence"/>
</dbReference>
<accession>A0A166PTW5</accession>
<organism evidence="1 2">
    <name type="scientific">Pseudomonas fluorescens</name>
    <dbReference type="NCBI Taxonomy" id="294"/>
    <lineage>
        <taxon>Bacteria</taxon>
        <taxon>Pseudomonadati</taxon>
        <taxon>Pseudomonadota</taxon>
        <taxon>Gammaproteobacteria</taxon>
        <taxon>Pseudomonadales</taxon>
        <taxon>Pseudomonadaceae</taxon>
        <taxon>Pseudomonas</taxon>
    </lineage>
</organism>
<evidence type="ECO:0000313" key="2">
    <source>
        <dbReference type="Proteomes" id="UP000076489"/>
    </source>
</evidence>